<evidence type="ECO:0000313" key="5">
    <source>
        <dbReference type="EMBL" id="OZG59153.1"/>
    </source>
</evidence>
<gene>
    <name evidence="5" type="ORF">BTIS_0306</name>
</gene>
<evidence type="ECO:0000256" key="1">
    <source>
        <dbReference type="SAM" id="MobiDB-lite"/>
    </source>
</evidence>
<feature type="compositionally biased region" description="Low complexity" evidence="1">
    <location>
        <begin position="673"/>
        <end position="683"/>
    </location>
</feature>
<evidence type="ECO:0008006" key="7">
    <source>
        <dbReference type="Google" id="ProtNLM"/>
    </source>
</evidence>
<dbReference type="RefSeq" id="WP_094661993.1">
    <property type="nucleotide sequence ID" value="NZ_MWWV01000002.1"/>
</dbReference>
<organism evidence="5 6">
    <name type="scientific">Bifidobacterium tissieri</name>
    <dbReference type="NCBI Taxonomy" id="1630162"/>
    <lineage>
        <taxon>Bacteria</taxon>
        <taxon>Bacillati</taxon>
        <taxon>Actinomycetota</taxon>
        <taxon>Actinomycetes</taxon>
        <taxon>Bifidobacteriales</taxon>
        <taxon>Bifidobacteriaceae</taxon>
        <taxon>Bifidobacterium</taxon>
    </lineage>
</organism>
<dbReference type="Pfam" id="PF03235">
    <property type="entry name" value="GmrSD_N"/>
    <property type="match status" value="1"/>
</dbReference>
<dbReference type="AlphaFoldDB" id="A0A261FJL7"/>
<dbReference type="Proteomes" id="UP000216444">
    <property type="component" value="Unassembled WGS sequence"/>
</dbReference>
<protein>
    <recommendedName>
        <fullName evidence="7">DUF262 domain-containing protein</fullName>
    </recommendedName>
</protein>
<dbReference type="InterPro" id="IPR040843">
    <property type="entry name" value="RAMA"/>
</dbReference>
<name>A0A261FJL7_9BIFI</name>
<feature type="region of interest" description="Disordered" evidence="1">
    <location>
        <begin position="662"/>
        <end position="683"/>
    </location>
</feature>
<dbReference type="PANTHER" id="PTHR35149">
    <property type="entry name" value="SLL5132 PROTEIN"/>
    <property type="match status" value="1"/>
</dbReference>
<dbReference type="InterPro" id="IPR004919">
    <property type="entry name" value="GmrSD_N"/>
</dbReference>
<evidence type="ECO:0000259" key="3">
    <source>
        <dbReference type="Pfam" id="PF07510"/>
    </source>
</evidence>
<feature type="region of interest" description="Disordered" evidence="1">
    <location>
        <begin position="367"/>
        <end position="389"/>
    </location>
</feature>
<feature type="domain" description="GmrSD restriction endonucleases C-terminal" evidence="3">
    <location>
        <begin position="448"/>
        <end position="583"/>
    </location>
</feature>
<accession>A0A261FJL7</accession>
<dbReference type="Pfam" id="PF18755">
    <property type="entry name" value="RAMA"/>
    <property type="match status" value="1"/>
</dbReference>
<comment type="caution">
    <text evidence="5">The sequence shown here is derived from an EMBL/GenBank/DDBJ whole genome shotgun (WGS) entry which is preliminary data.</text>
</comment>
<evidence type="ECO:0000313" key="6">
    <source>
        <dbReference type="Proteomes" id="UP000216444"/>
    </source>
</evidence>
<evidence type="ECO:0000259" key="2">
    <source>
        <dbReference type="Pfam" id="PF03235"/>
    </source>
</evidence>
<feature type="domain" description="RAMA" evidence="4">
    <location>
        <begin position="610"/>
        <end position="708"/>
    </location>
</feature>
<dbReference type="PANTHER" id="PTHR35149:SF2">
    <property type="entry name" value="DUF262 DOMAIN-CONTAINING PROTEIN"/>
    <property type="match status" value="1"/>
</dbReference>
<dbReference type="InterPro" id="IPR011089">
    <property type="entry name" value="GmrSD_C"/>
</dbReference>
<proteinExistence type="predicted"/>
<feature type="compositionally biased region" description="Low complexity" evidence="1">
    <location>
        <begin position="367"/>
        <end position="380"/>
    </location>
</feature>
<evidence type="ECO:0000259" key="4">
    <source>
        <dbReference type="Pfam" id="PF18755"/>
    </source>
</evidence>
<sequence>MGINASEKPLGKVFSTDYQFVIPAFQRAYSWQVSNMLQLVEDLEDAARDPEHPYFLGSLILVGGTDSTGRLYQVIDGQQRLTSLTIIIAILRDLETDPELVANLNTLILEEGNRLFGREAEPRLALRERDAEFFRNYVQEGNLESLFDLRDSDMESNAQRNIVQNTKAAYDALDALDEKERRALAGYLVSNVFLIIVRTDDLAGAHRIFDVMNMRGLPLTASDVFKAKAVSAIPLADRDIYGKRWDDAIDPLGDDVEAFFNDLLLVTSPKSGMRGPVDGFRIKVFDEYLKKNTAAEFINGILAPYARAWLMVNQPHAFALPQEVSDWLVSLNDFQSTEWKPVAMWALTNMGGLQSLTNGDVNGTAANAANDDTADTADTGGKTGKDADRAEQQMRKLVNLLAALERVTGVDNLARQTSAARRTRVVQILKDLKKGKDIGKSTGFAISDDERKTALARLRGELQATGTLKKLLLLRANDQRAGERIVRPRNINVVRILPERIGANSSFAVWPESTRDHWVDRIGNLVLTSTNEQIIAKLDSYAPRAERILAQHKSLKYPLTAELESVRELTPDVLERRQEEIVHLIAEYWRIRFDADKVDLTTLSEDHLTRGSGRSTTGSKRITIAQVIDAGLLVPGETLVWKRPRLGQEWIATVTRDGKLQLEDGSKHSTPTAAARAASGKASGAGLDVWRRQSNGQKLSEIWQAYRLKALGGRGQ</sequence>
<dbReference type="Pfam" id="PF07510">
    <property type="entry name" value="GmrSD_C"/>
    <property type="match status" value="1"/>
</dbReference>
<keyword evidence="6" id="KW-1185">Reference proteome</keyword>
<reference evidence="5 6" key="1">
    <citation type="journal article" date="2017" name="BMC Genomics">
        <title>Comparative genomic and phylogenomic analyses of the Bifidobacteriaceae family.</title>
        <authorList>
            <person name="Lugli G.A."/>
            <person name="Milani C."/>
            <person name="Turroni F."/>
            <person name="Duranti S."/>
            <person name="Mancabelli L."/>
            <person name="Mangifesta M."/>
            <person name="Ferrario C."/>
            <person name="Modesto M."/>
            <person name="Mattarelli P."/>
            <person name="Jiri K."/>
            <person name="van Sinderen D."/>
            <person name="Ventura M."/>
        </authorList>
    </citation>
    <scope>NUCLEOTIDE SEQUENCE [LARGE SCALE GENOMIC DNA]</scope>
    <source>
        <strain evidence="5 6">DSM 100201</strain>
    </source>
</reference>
<dbReference type="EMBL" id="MWWV01000002">
    <property type="protein sequence ID" value="OZG59153.1"/>
    <property type="molecule type" value="Genomic_DNA"/>
</dbReference>
<feature type="domain" description="GmrSD restriction endonucleases N-terminal" evidence="2">
    <location>
        <begin position="11"/>
        <end position="228"/>
    </location>
</feature>